<feature type="compositionally biased region" description="Low complexity" evidence="1">
    <location>
        <begin position="102"/>
        <end position="123"/>
    </location>
</feature>
<accession>A0A6J4I4F2</accession>
<organism evidence="2">
    <name type="scientific">uncultured Mycobacteriales bacterium</name>
    <dbReference type="NCBI Taxonomy" id="581187"/>
    <lineage>
        <taxon>Bacteria</taxon>
        <taxon>Bacillati</taxon>
        <taxon>Actinomycetota</taxon>
        <taxon>Actinomycetes</taxon>
        <taxon>Mycobacteriales</taxon>
        <taxon>environmental samples</taxon>
    </lineage>
</organism>
<dbReference type="AlphaFoldDB" id="A0A6J4I4F2"/>
<reference evidence="2" key="1">
    <citation type="submission" date="2020-02" db="EMBL/GenBank/DDBJ databases">
        <authorList>
            <person name="Meier V. D."/>
        </authorList>
    </citation>
    <scope>NUCLEOTIDE SEQUENCE</scope>
    <source>
        <strain evidence="2">AVDCRST_MAG41</strain>
    </source>
</reference>
<feature type="compositionally biased region" description="Basic and acidic residues" evidence="1">
    <location>
        <begin position="72"/>
        <end position="89"/>
    </location>
</feature>
<sequence length="166" mass="16963">ADQTGQAGGVRGDRRARGPGVPRGGVHPGRLALPDRPAGRRHPGRAGRGGGGGGRRGPDARHGHLRRRRQRVRGDRAGRGRGRLPDARGRPGRPRSRRGPDAGRLVRAPGRAGRRAGAAAVDAAGDGLGRPALRAARLRPHAGAGLDPGAGRPAHHVRAGAGPPPV</sequence>
<proteinExistence type="predicted"/>
<name>A0A6J4I4F2_9ACTN</name>
<feature type="non-terminal residue" evidence="2">
    <location>
        <position position="166"/>
    </location>
</feature>
<feature type="non-terminal residue" evidence="2">
    <location>
        <position position="1"/>
    </location>
</feature>
<feature type="region of interest" description="Disordered" evidence="1">
    <location>
        <begin position="140"/>
        <end position="166"/>
    </location>
</feature>
<evidence type="ECO:0000256" key="1">
    <source>
        <dbReference type="SAM" id="MobiDB-lite"/>
    </source>
</evidence>
<dbReference type="EMBL" id="CADCTP010000138">
    <property type="protein sequence ID" value="CAA9242375.1"/>
    <property type="molecule type" value="Genomic_DNA"/>
</dbReference>
<feature type="compositionally biased region" description="Gly residues" evidence="1">
    <location>
        <begin position="46"/>
        <end position="55"/>
    </location>
</feature>
<feature type="region of interest" description="Disordered" evidence="1">
    <location>
        <begin position="1"/>
        <end position="123"/>
    </location>
</feature>
<feature type="compositionally biased region" description="Gly residues" evidence="1">
    <location>
        <begin position="1"/>
        <end position="10"/>
    </location>
</feature>
<protein>
    <submittedName>
        <fullName evidence="2">Uncharacterized protein</fullName>
    </submittedName>
</protein>
<evidence type="ECO:0000313" key="2">
    <source>
        <dbReference type="EMBL" id="CAA9242375.1"/>
    </source>
</evidence>
<gene>
    <name evidence="2" type="ORF">AVDCRST_MAG41-1515</name>
</gene>